<keyword evidence="3" id="KW-1185">Reference proteome</keyword>
<comment type="caution">
    <text evidence="2">The sequence shown here is derived from an EMBL/GenBank/DDBJ whole genome shotgun (WGS) entry which is preliminary data.</text>
</comment>
<feature type="non-terminal residue" evidence="2">
    <location>
        <position position="205"/>
    </location>
</feature>
<organism evidence="2 3">
    <name type="scientific">Pristionchus fissidentatus</name>
    <dbReference type="NCBI Taxonomy" id="1538716"/>
    <lineage>
        <taxon>Eukaryota</taxon>
        <taxon>Metazoa</taxon>
        <taxon>Ecdysozoa</taxon>
        <taxon>Nematoda</taxon>
        <taxon>Chromadorea</taxon>
        <taxon>Rhabditida</taxon>
        <taxon>Rhabditina</taxon>
        <taxon>Diplogasteromorpha</taxon>
        <taxon>Diplogasteroidea</taxon>
        <taxon>Neodiplogasteridae</taxon>
        <taxon>Pristionchus</taxon>
    </lineage>
</organism>
<protein>
    <submittedName>
        <fullName evidence="2">Uncharacterized protein</fullName>
    </submittedName>
</protein>
<feature type="region of interest" description="Disordered" evidence="1">
    <location>
        <begin position="27"/>
        <end position="75"/>
    </location>
</feature>
<proteinExistence type="predicted"/>
<dbReference type="EMBL" id="BTSY01000004">
    <property type="protein sequence ID" value="GMT25236.1"/>
    <property type="molecule type" value="Genomic_DNA"/>
</dbReference>
<accession>A0AAV5W3C4</accession>
<dbReference type="Proteomes" id="UP001432322">
    <property type="component" value="Unassembled WGS sequence"/>
</dbReference>
<sequence length="205" mass="23070">SMSLYEFIQSATGEPYIERYVNDTVTRGESMTEKEAHAKSEGSEREGAAQEGHDQEFSNVTCRRKMKQRANQRDAVEFDLSAADLDEDKPPKDGKTGVAGATSITAEDAAKEHADTTNDSIFNGIVEEAADVFLWATNNRNDTWQHMMAYREKTGDMIHANSEIRRGPSMKGDKRMSINTTRNIVSYLKTELAHIELVVKKRMME</sequence>
<evidence type="ECO:0000313" key="3">
    <source>
        <dbReference type="Proteomes" id="UP001432322"/>
    </source>
</evidence>
<dbReference type="AlphaFoldDB" id="A0AAV5W3C4"/>
<evidence type="ECO:0000256" key="1">
    <source>
        <dbReference type="SAM" id="MobiDB-lite"/>
    </source>
</evidence>
<gene>
    <name evidence="2" type="ORF">PFISCL1PPCAC_16533</name>
</gene>
<feature type="compositionally biased region" description="Basic and acidic residues" evidence="1">
    <location>
        <begin position="30"/>
        <end position="56"/>
    </location>
</feature>
<reference evidence="2" key="1">
    <citation type="submission" date="2023-10" db="EMBL/GenBank/DDBJ databases">
        <title>Genome assembly of Pristionchus species.</title>
        <authorList>
            <person name="Yoshida K."/>
            <person name="Sommer R.J."/>
        </authorList>
    </citation>
    <scope>NUCLEOTIDE SEQUENCE</scope>
    <source>
        <strain evidence="2">RS5133</strain>
    </source>
</reference>
<name>A0AAV5W3C4_9BILA</name>
<feature type="non-terminal residue" evidence="2">
    <location>
        <position position="1"/>
    </location>
</feature>
<evidence type="ECO:0000313" key="2">
    <source>
        <dbReference type="EMBL" id="GMT25236.1"/>
    </source>
</evidence>